<dbReference type="PROSITE" id="PS00440">
    <property type="entry name" value="ACYLTRANSF_C_2"/>
    <property type="match status" value="1"/>
</dbReference>
<dbReference type="InterPro" id="IPR039551">
    <property type="entry name" value="Cho/carn_acyl_trans"/>
</dbReference>
<dbReference type="GO" id="GO:0004092">
    <property type="term" value="F:carnitine O-acetyltransferase activity"/>
    <property type="evidence" value="ECO:0007669"/>
    <property type="project" value="TreeGrafter"/>
</dbReference>
<dbReference type="GO" id="GO:0019254">
    <property type="term" value="P:carnitine metabolic process, CoA-linked"/>
    <property type="evidence" value="ECO:0007669"/>
    <property type="project" value="TreeGrafter"/>
</dbReference>
<proteinExistence type="evidence at transcript level"/>
<reference evidence="7" key="1">
    <citation type="journal article" date="2018" name="Biosci. Biotechnol. Biochem.">
        <title>Polysaccharide hydrolase of the hadal zone amphipods Hirondellea gigas.</title>
        <authorList>
            <person name="Kobayashi H."/>
            <person name="Nagahama T."/>
            <person name="Arai W."/>
            <person name="Sasagawa Y."/>
            <person name="Umeda M."/>
            <person name="Hayashi T."/>
            <person name="Nikaido I."/>
            <person name="Watanabe H."/>
            <person name="Oguri K."/>
            <person name="Kitazato H."/>
            <person name="Fujioka K."/>
            <person name="Kido Y."/>
            <person name="Takami H."/>
        </authorList>
    </citation>
    <scope>NUCLEOTIDE SEQUENCE</scope>
    <source>
        <tissue evidence="7">Whole body</tissue>
    </source>
</reference>
<sequence>MLFTTSYIARKGLCQVLRSSSSCGWISSGSSPACTAPSAARREHYNSISATHATFGARRYHYNISNWMSNTRMDKYTKESCGSLHPRNSTKMPLMSAGSSPYSSFMAQKDTLPRLPVPDLHATMHKFLKSARPLVTAEEYAVTENLVNNFIQPGGVGETLQQLLVERAARLDNWLSDWWVDTAYFRYRMPVVVWSSPGLVFPLVEFKNDTEQLQYAAKLIAGAVDYKDQIDNDRIPIEMMGGKEVDMSQYFKIFSTCRIPGLTKDSVCHHSQDPDTPKHIVVMHRNHFFRVDVYGKAGKLLNPEQLVSQLQDIVRRSTRDAAPVGILTSQNRNVWGQAYKILMKADKRNADHLQTINRALFVVCLDNVVTPSTGNPMTDAALQCVHGGGSKGNSANRWFDKTIQFIIGRSGRVGLTYEHSPAEGPPIANLMDHIVDYIENVKHKKLLAAVELSRPQRLQFTVPSELDAEMHRAGDVLDSLVEDLEMTCFIFESFGKNFIKSQKMSPDSFIQMAIQLAFFRIHKEPGAQYESGSTRQFLYGRTECIRSCSYESVNFCTAMLDPSYTPKQRLDTLLAAMQSHKSYVQQALKGHGVDRHLLGLKLAAIEAGMDVPPIFMDVSYNRSSHMRLSTSQVPAKCEAFMCYGPLVPDGYGCCYNPRSDSIVFGTSALNSSPETSSATFRDALETSLRDMRDMLLTTPKAKL</sequence>
<dbReference type="FunFam" id="3.30.559.70:FF:000002">
    <property type="entry name" value="Carnitine O-acetyltransferase"/>
    <property type="match status" value="1"/>
</dbReference>
<keyword evidence="2 5" id="KW-0808">Transferase</keyword>
<feature type="active site" description="Proton acceptor" evidence="4">
    <location>
        <position position="419"/>
    </location>
</feature>
<dbReference type="SUPFAM" id="SSF52777">
    <property type="entry name" value="CoA-dependent acyltransferases"/>
    <property type="match status" value="2"/>
</dbReference>
<dbReference type="AlphaFoldDB" id="A0A2P2HYR7"/>
<dbReference type="InterPro" id="IPR042231">
    <property type="entry name" value="Cho/carn_acyl_trans_2"/>
</dbReference>
<protein>
    <submittedName>
        <fullName evidence="7">Carnitine O-acetyltransferase-like</fullName>
    </submittedName>
</protein>
<dbReference type="PANTHER" id="PTHR22589">
    <property type="entry name" value="CARNITINE O-ACYLTRANSFERASE"/>
    <property type="match status" value="1"/>
</dbReference>
<evidence type="ECO:0000256" key="4">
    <source>
        <dbReference type="PIRSR" id="PIRSR600542-1"/>
    </source>
</evidence>
<evidence type="ECO:0000256" key="1">
    <source>
        <dbReference type="ARBA" id="ARBA00005232"/>
    </source>
</evidence>
<feature type="domain" description="Choline/carnitine acyltransferase" evidence="6">
    <location>
        <begin position="115"/>
        <end position="685"/>
    </location>
</feature>
<dbReference type="EMBL" id="IACF01001204">
    <property type="protein sequence ID" value="LAB66918.1"/>
    <property type="molecule type" value="mRNA"/>
</dbReference>
<evidence type="ECO:0000256" key="2">
    <source>
        <dbReference type="ARBA" id="ARBA00022679"/>
    </source>
</evidence>
<dbReference type="Gene3D" id="3.30.559.10">
    <property type="entry name" value="Chloramphenicol acetyltransferase-like domain"/>
    <property type="match status" value="1"/>
</dbReference>
<dbReference type="Gene3D" id="3.30.559.70">
    <property type="entry name" value="Choline/Carnitine o-acyltransferase, domain 2"/>
    <property type="match status" value="1"/>
</dbReference>
<dbReference type="Pfam" id="PF00755">
    <property type="entry name" value="Carn_acyltransf"/>
    <property type="match status" value="1"/>
</dbReference>
<accession>A0A2P2HYR7</accession>
<evidence type="ECO:0000256" key="3">
    <source>
        <dbReference type="ARBA" id="ARBA00023315"/>
    </source>
</evidence>
<dbReference type="PANTHER" id="PTHR22589:SF103">
    <property type="entry name" value="CARNITINE O-ACETYL-TRANSFERASE, ISOFORM A-RELATED"/>
    <property type="match status" value="1"/>
</dbReference>
<name>A0A2P2HYR7_9CRUS</name>
<evidence type="ECO:0000313" key="7">
    <source>
        <dbReference type="EMBL" id="LAB66918.1"/>
    </source>
</evidence>
<evidence type="ECO:0000256" key="5">
    <source>
        <dbReference type="RuleBase" id="RU003801"/>
    </source>
</evidence>
<evidence type="ECO:0000259" key="6">
    <source>
        <dbReference type="Pfam" id="PF00755"/>
    </source>
</evidence>
<organism evidence="7">
    <name type="scientific">Hirondellea gigas</name>
    <dbReference type="NCBI Taxonomy" id="1518452"/>
    <lineage>
        <taxon>Eukaryota</taxon>
        <taxon>Metazoa</taxon>
        <taxon>Ecdysozoa</taxon>
        <taxon>Arthropoda</taxon>
        <taxon>Crustacea</taxon>
        <taxon>Multicrustacea</taxon>
        <taxon>Malacostraca</taxon>
        <taxon>Eumalacostraca</taxon>
        <taxon>Peracarida</taxon>
        <taxon>Amphipoda</taxon>
        <taxon>Amphilochidea</taxon>
        <taxon>Lysianassida</taxon>
        <taxon>Lysianassidira</taxon>
        <taxon>Lysianassoidea</taxon>
        <taxon>Lysianassidae</taxon>
        <taxon>Hirondellea</taxon>
    </lineage>
</organism>
<keyword evidence="3 5" id="KW-0012">Acyltransferase</keyword>
<comment type="similarity">
    <text evidence="1 5">Belongs to the carnitine/choline acetyltransferase family.</text>
</comment>
<dbReference type="GO" id="GO:0005777">
    <property type="term" value="C:peroxisome"/>
    <property type="evidence" value="ECO:0007669"/>
    <property type="project" value="TreeGrafter"/>
</dbReference>
<dbReference type="InterPro" id="IPR000542">
    <property type="entry name" value="Carn_acyl_trans"/>
</dbReference>
<dbReference type="InterPro" id="IPR023213">
    <property type="entry name" value="CAT-like_dom_sf"/>
</dbReference>